<sequence length="313" mass="35861">MKIVDLHCDVLEKLARFKDADFRNDSRLHANFERLKAGNVMVQVFAIFIHPNIPQERKFQEALRQIEAFHQNVLKEPEMVHIKDWKQIDELKEGQIGAVLSLEGCDAIGKDLEKLKMILDAGVKIVGLTWNYENELGYGTLEDSTKGIKPFGKKVIELLNERDIIIDVAHLNEKGFYELLPLAKKVIASHCNSRTICDHPRNLTDEQVKLLVEKGGRIHVVFYPPLVEKERKTTTIEKLVEHIKYLADLVGPEHIGFGSDFDGMDPLSITNLSNAGEFPNIIERLRKEFSEDEVRLFSQEGFMNYIRKLNKAS</sequence>
<proteinExistence type="predicted"/>
<protein>
    <submittedName>
        <fullName evidence="1">Membrane dipeptidase</fullName>
    </submittedName>
</protein>
<dbReference type="InterPro" id="IPR032466">
    <property type="entry name" value="Metal_Hydrolase"/>
</dbReference>
<dbReference type="CDD" id="cd01301">
    <property type="entry name" value="rDP_like"/>
    <property type="match status" value="1"/>
</dbReference>
<dbReference type="Pfam" id="PF01244">
    <property type="entry name" value="Peptidase_M19"/>
    <property type="match status" value="1"/>
</dbReference>
<dbReference type="Proteomes" id="UP000315753">
    <property type="component" value="Unassembled WGS sequence"/>
</dbReference>
<dbReference type="RefSeq" id="WP_141602790.1">
    <property type="nucleotide sequence ID" value="NZ_JARMSB010000038.1"/>
</dbReference>
<dbReference type="GO" id="GO:0006508">
    <property type="term" value="P:proteolysis"/>
    <property type="evidence" value="ECO:0007669"/>
    <property type="project" value="InterPro"/>
</dbReference>
<evidence type="ECO:0000313" key="2">
    <source>
        <dbReference type="Proteomes" id="UP000315753"/>
    </source>
</evidence>
<dbReference type="EMBL" id="VIGD01000014">
    <property type="protein sequence ID" value="TQE90151.1"/>
    <property type="molecule type" value="Genomic_DNA"/>
</dbReference>
<accession>A0A540V057</accession>
<evidence type="ECO:0000313" key="1">
    <source>
        <dbReference type="EMBL" id="TQE90151.1"/>
    </source>
</evidence>
<dbReference type="GO" id="GO:0070573">
    <property type="term" value="F:metallodipeptidase activity"/>
    <property type="evidence" value="ECO:0007669"/>
    <property type="project" value="InterPro"/>
</dbReference>
<keyword evidence="2" id="KW-1185">Reference proteome</keyword>
<name>A0A540V057_9BACL</name>
<dbReference type="Gene3D" id="3.20.20.140">
    <property type="entry name" value="Metal-dependent hydrolases"/>
    <property type="match status" value="1"/>
</dbReference>
<dbReference type="PANTHER" id="PTHR10443">
    <property type="entry name" value="MICROSOMAL DIPEPTIDASE"/>
    <property type="match status" value="1"/>
</dbReference>
<reference evidence="1 2" key="1">
    <citation type="submission" date="2019-06" db="EMBL/GenBank/DDBJ databases">
        <title>Genome sequence of Ureibacillus terrenus.</title>
        <authorList>
            <person name="Maclea K.S."/>
            <person name="Simoes M."/>
        </authorList>
    </citation>
    <scope>NUCLEOTIDE SEQUENCE [LARGE SCALE GENOMIC DNA]</scope>
    <source>
        <strain evidence="1 2">ATCC BAA-384</strain>
    </source>
</reference>
<dbReference type="PANTHER" id="PTHR10443:SF12">
    <property type="entry name" value="DIPEPTIDASE"/>
    <property type="match status" value="1"/>
</dbReference>
<dbReference type="OrthoDB" id="9804920at2"/>
<organism evidence="1 2">
    <name type="scientific">Ureibacillus terrenus</name>
    <dbReference type="NCBI Taxonomy" id="118246"/>
    <lineage>
        <taxon>Bacteria</taxon>
        <taxon>Bacillati</taxon>
        <taxon>Bacillota</taxon>
        <taxon>Bacilli</taxon>
        <taxon>Bacillales</taxon>
        <taxon>Caryophanaceae</taxon>
        <taxon>Ureibacillus</taxon>
    </lineage>
</organism>
<comment type="caution">
    <text evidence="1">The sequence shown here is derived from an EMBL/GenBank/DDBJ whole genome shotgun (WGS) entry which is preliminary data.</text>
</comment>
<dbReference type="PROSITE" id="PS51365">
    <property type="entry name" value="RENAL_DIPEPTIDASE_2"/>
    <property type="match status" value="1"/>
</dbReference>
<dbReference type="SUPFAM" id="SSF51556">
    <property type="entry name" value="Metallo-dependent hydrolases"/>
    <property type="match status" value="1"/>
</dbReference>
<gene>
    <name evidence="1" type="ORF">FKZ59_10900</name>
</gene>
<dbReference type="InterPro" id="IPR008257">
    <property type="entry name" value="Pept_M19"/>
</dbReference>
<dbReference type="AlphaFoldDB" id="A0A540V057"/>